<name>A0ABT4I4J1_9ACTO</name>
<evidence type="ECO:0000313" key="1">
    <source>
        <dbReference type="EMBL" id="MCZ0856441.1"/>
    </source>
</evidence>
<proteinExistence type="predicted"/>
<dbReference type="RefSeq" id="WP_268916253.1">
    <property type="nucleotide sequence ID" value="NZ_JAPTMY010000001.1"/>
</dbReference>
<organism evidence="1 2">
    <name type="scientific">Actinomyces israelii</name>
    <dbReference type="NCBI Taxonomy" id="1659"/>
    <lineage>
        <taxon>Bacteria</taxon>
        <taxon>Bacillati</taxon>
        <taxon>Actinomycetota</taxon>
        <taxon>Actinomycetes</taxon>
        <taxon>Actinomycetales</taxon>
        <taxon>Actinomycetaceae</taxon>
        <taxon>Actinomyces</taxon>
    </lineage>
</organism>
<sequence length="138" mass="14550">MRSGGADAAALPLRMIMTRLSPDLEEGLGDLEGLTEAACERAADLYARACREGSPDVEALAVWLVQHRLAFPNCPTLALADFLAALGEEGLAAHRRAVADAPAGREMLRLERELADSEGDVDRAVELLARGSAPGTQG</sequence>
<comment type="caution">
    <text evidence="1">The sequence shown here is derived from an EMBL/GenBank/DDBJ whole genome shotgun (WGS) entry which is preliminary data.</text>
</comment>
<keyword evidence="2" id="KW-1185">Reference proteome</keyword>
<evidence type="ECO:0000313" key="2">
    <source>
        <dbReference type="Proteomes" id="UP001072034"/>
    </source>
</evidence>
<dbReference type="EMBL" id="JAPTMY010000001">
    <property type="protein sequence ID" value="MCZ0856441.1"/>
    <property type="molecule type" value="Genomic_DNA"/>
</dbReference>
<reference evidence="1" key="1">
    <citation type="submission" date="2022-10" db="EMBL/GenBank/DDBJ databases">
        <title>Genome sequence of Actinomyces israelii ATCC 10048.</title>
        <authorList>
            <person name="Watt R.M."/>
            <person name="Tong W.M."/>
        </authorList>
    </citation>
    <scope>NUCLEOTIDE SEQUENCE</scope>
    <source>
        <strain evidence="1">ATCC 10048</strain>
    </source>
</reference>
<dbReference type="Proteomes" id="UP001072034">
    <property type="component" value="Unassembled WGS sequence"/>
</dbReference>
<gene>
    <name evidence="1" type="ORF">OHJ16_00025</name>
</gene>
<protein>
    <submittedName>
        <fullName evidence="1">Uncharacterized protein</fullName>
    </submittedName>
</protein>
<accession>A0ABT4I4J1</accession>